<keyword evidence="1" id="KW-0732">Signal</keyword>
<dbReference type="EMBL" id="MNCJ02000328">
    <property type="protein sequence ID" value="KAF5775082.1"/>
    <property type="molecule type" value="Genomic_DNA"/>
</dbReference>
<dbReference type="PANTHER" id="PTHR34458">
    <property type="entry name" value="POLLEN OLE E 1 ALLERGEN AND EXTENSIN FAMILY PROTEIN-RELATED"/>
    <property type="match status" value="1"/>
</dbReference>
<feature type="chain" id="PRO_5041061030" evidence="1">
    <location>
        <begin position="39"/>
        <end position="166"/>
    </location>
</feature>
<dbReference type="Gramene" id="mRNA:HanXRQr2_Chr13g0608051">
    <property type="protein sequence ID" value="mRNA:HanXRQr2_Chr13g0608051"/>
    <property type="gene ID" value="HanXRQr2_Chr13g0608051"/>
</dbReference>
<reference evidence="2" key="3">
    <citation type="submission" date="2020-06" db="EMBL/GenBank/DDBJ databases">
        <title>Helianthus annuus Genome sequencing and assembly Release 2.</title>
        <authorList>
            <person name="Gouzy J."/>
            <person name="Langlade N."/>
            <person name="Munos S."/>
        </authorList>
    </citation>
    <scope>NUCLEOTIDE SEQUENCE</scope>
    <source>
        <tissue evidence="2">Leaves</tissue>
    </source>
</reference>
<evidence type="ECO:0000313" key="2">
    <source>
        <dbReference type="EMBL" id="KAF5775082.1"/>
    </source>
</evidence>
<dbReference type="EMBL" id="CM007902">
    <property type="protein sequence ID" value="OTG03070.1"/>
    <property type="molecule type" value="Genomic_DNA"/>
</dbReference>
<sequence>MHQALDCKKVSSLTSMAMKSTLLVTLLVVVLVASQAEAQLGGLLGLFNIGGTIFCSANGNAITNATTATPPFANALVQVSCGGNVISSALTNGAGVFSIVLNPLQFILTNLLSNCNVVVASPLSSCNSNLPSTGILQAPLQLVGTVVRGLLSIVNIIPGTFQLIGT</sequence>
<proteinExistence type="predicted"/>
<dbReference type="OrthoDB" id="905355at2759"/>
<organism evidence="3 4">
    <name type="scientific">Helianthus annuus</name>
    <name type="common">Common sunflower</name>
    <dbReference type="NCBI Taxonomy" id="4232"/>
    <lineage>
        <taxon>Eukaryota</taxon>
        <taxon>Viridiplantae</taxon>
        <taxon>Streptophyta</taxon>
        <taxon>Embryophyta</taxon>
        <taxon>Tracheophyta</taxon>
        <taxon>Spermatophyta</taxon>
        <taxon>Magnoliopsida</taxon>
        <taxon>eudicotyledons</taxon>
        <taxon>Gunneridae</taxon>
        <taxon>Pentapetalae</taxon>
        <taxon>asterids</taxon>
        <taxon>campanulids</taxon>
        <taxon>Asterales</taxon>
        <taxon>Asteraceae</taxon>
        <taxon>Asteroideae</taxon>
        <taxon>Heliantheae alliance</taxon>
        <taxon>Heliantheae</taxon>
        <taxon>Helianthus</taxon>
    </lineage>
</organism>
<dbReference type="Pfam" id="PF01190">
    <property type="entry name" value="Pollen_Ole_e_1"/>
    <property type="match status" value="1"/>
</dbReference>
<dbReference type="InParanoid" id="A0A251SW62"/>
<protein>
    <submittedName>
        <fullName evidence="2">Phylloplanin</fullName>
    </submittedName>
    <submittedName>
        <fullName evidence="3">Putative pollen Ole e 1 allergen and extensin family protein</fullName>
    </submittedName>
</protein>
<reference evidence="3" key="2">
    <citation type="submission" date="2017-02" db="EMBL/GenBank/DDBJ databases">
        <title>Sunflower complete genome.</title>
        <authorList>
            <person name="Langlade N."/>
            <person name="Munos S."/>
        </authorList>
    </citation>
    <scope>NUCLEOTIDE SEQUENCE [LARGE SCALE GENOMIC DNA]</scope>
    <source>
        <tissue evidence="3">Leaves</tissue>
    </source>
</reference>
<dbReference type="Proteomes" id="UP000215914">
    <property type="component" value="Chromosome 13"/>
</dbReference>
<evidence type="ECO:0000256" key="1">
    <source>
        <dbReference type="SAM" id="SignalP"/>
    </source>
</evidence>
<feature type="signal peptide" evidence="1">
    <location>
        <begin position="1"/>
        <end position="38"/>
    </location>
</feature>
<accession>A0A251SW62</accession>
<evidence type="ECO:0000313" key="3">
    <source>
        <dbReference type="EMBL" id="OTG03070.1"/>
    </source>
</evidence>
<dbReference type="OMA" id="GLFRIQG"/>
<reference evidence="2 4" key="1">
    <citation type="journal article" date="2017" name="Nature">
        <title>The sunflower genome provides insights into oil metabolism, flowering and Asterid evolution.</title>
        <authorList>
            <person name="Badouin H."/>
            <person name="Gouzy J."/>
            <person name="Grassa C.J."/>
            <person name="Murat F."/>
            <person name="Staton S.E."/>
            <person name="Cottret L."/>
            <person name="Lelandais-Briere C."/>
            <person name="Owens G.L."/>
            <person name="Carrere S."/>
            <person name="Mayjonade B."/>
            <person name="Legrand L."/>
            <person name="Gill N."/>
            <person name="Kane N.C."/>
            <person name="Bowers J.E."/>
            <person name="Hubner S."/>
            <person name="Bellec A."/>
            <person name="Berard A."/>
            <person name="Berges H."/>
            <person name="Blanchet N."/>
            <person name="Boniface M.C."/>
            <person name="Brunel D."/>
            <person name="Catrice O."/>
            <person name="Chaidir N."/>
            <person name="Claudel C."/>
            <person name="Donnadieu C."/>
            <person name="Faraut T."/>
            <person name="Fievet G."/>
            <person name="Helmstetter N."/>
            <person name="King M."/>
            <person name="Knapp S.J."/>
            <person name="Lai Z."/>
            <person name="Le Paslier M.C."/>
            <person name="Lippi Y."/>
            <person name="Lorenzon L."/>
            <person name="Mandel J.R."/>
            <person name="Marage G."/>
            <person name="Marchand G."/>
            <person name="Marquand E."/>
            <person name="Bret-Mestries E."/>
            <person name="Morien E."/>
            <person name="Nambeesan S."/>
            <person name="Nguyen T."/>
            <person name="Pegot-Espagnet P."/>
            <person name="Pouilly N."/>
            <person name="Raftis F."/>
            <person name="Sallet E."/>
            <person name="Schiex T."/>
            <person name="Thomas J."/>
            <person name="Vandecasteele C."/>
            <person name="Vares D."/>
            <person name="Vear F."/>
            <person name="Vautrin S."/>
            <person name="Crespi M."/>
            <person name="Mangin B."/>
            <person name="Burke J.M."/>
            <person name="Salse J."/>
            <person name="Munos S."/>
            <person name="Vincourt P."/>
            <person name="Rieseberg L.H."/>
            <person name="Langlade N.B."/>
        </authorList>
    </citation>
    <scope>NUCLEOTIDE SEQUENCE [LARGE SCALE GENOMIC DNA]</scope>
    <source>
        <strain evidence="4">cv. SF193</strain>
        <tissue evidence="2">Leaves</tissue>
    </source>
</reference>
<keyword evidence="4" id="KW-1185">Reference proteome</keyword>
<name>A0A251SW62_HELAN</name>
<dbReference type="AlphaFoldDB" id="A0A251SW62"/>
<gene>
    <name evidence="3" type="ORF">HannXRQ_Chr13g0420001</name>
    <name evidence="2" type="ORF">HanXRQr2_Chr13g0608051</name>
</gene>
<dbReference type="PANTHER" id="PTHR34458:SF5">
    <property type="entry name" value="POLLEN OLE E 1 ALLERGEN AND EXTENSIN FAMILY PROTEIN"/>
    <property type="match status" value="1"/>
</dbReference>
<dbReference type="InterPro" id="IPR040404">
    <property type="entry name" value="Phylloplanin-like"/>
</dbReference>
<dbReference type="FunCoup" id="A0A251SW62">
    <property type="interactions" value="493"/>
</dbReference>
<evidence type="ECO:0000313" key="4">
    <source>
        <dbReference type="Proteomes" id="UP000215914"/>
    </source>
</evidence>